<feature type="region of interest" description="Disordered" evidence="1">
    <location>
        <begin position="82"/>
        <end position="108"/>
    </location>
</feature>
<name>A0A426YFH9_ENSVE</name>
<evidence type="ECO:0000259" key="2">
    <source>
        <dbReference type="Pfam" id="PF03732"/>
    </source>
</evidence>
<feature type="region of interest" description="Disordered" evidence="1">
    <location>
        <begin position="1"/>
        <end position="33"/>
    </location>
</feature>
<feature type="compositionally biased region" description="Basic and acidic residues" evidence="1">
    <location>
        <begin position="92"/>
        <end position="102"/>
    </location>
</feature>
<comment type="caution">
    <text evidence="3">The sequence shown here is derived from an EMBL/GenBank/DDBJ whole genome shotgun (WGS) entry which is preliminary data.</text>
</comment>
<feature type="compositionally biased region" description="Basic and acidic residues" evidence="1">
    <location>
        <begin position="1"/>
        <end position="16"/>
    </location>
</feature>
<evidence type="ECO:0000313" key="4">
    <source>
        <dbReference type="Proteomes" id="UP000287651"/>
    </source>
</evidence>
<evidence type="ECO:0000256" key="1">
    <source>
        <dbReference type="SAM" id="MobiDB-lite"/>
    </source>
</evidence>
<feature type="region of interest" description="Disordered" evidence="1">
    <location>
        <begin position="206"/>
        <end position="241"/>
    </location>
</feature>
<dbReference type="Pfam" id="PF03732">
    <property type="entry name" value="Retrotrans_gag"/>
    <property type="match status" value="1"/>
</dbReference>
<protein>
    <recommendedName>
        <fullName evidence="2">Retrotransposon gag domain-containing protein</fullName>
    </recommendedName>
</protein>
<evidence type="ECO:0000313" key="3">
    <source>
        <dbReference type="EMBL" id="RRT50446.1"/>
    </source>
</evidence>
<gene>
    <name evidence="3" type="ORF">B296_00021202</name>
</gene>
<dbReference type="Proteomes" id="UP000287651">
    <property type="component" value="Unassembled WGS sequence"/>
</dbReference>
<proteinExistence type="predicted"/>
<organism evidence="3 4">
    <name type="scientific">Ensete ventricosum</name>
    <name type="common">Abyssinian banana</name>
    <name type="synonym">Musa ensete</name>
    <dbReference type="NCBI Taxonomy" id="4639"/>
    <lineage>
        <taxon>Eukaryota</taxon>
        <taxon>Viridiplantae</taxon>
        <taxon>Streptophyta</taxon>
        <taxon>Embryophyta</taxon>
        <taxon>Tracheophyta</taxon>
        <taxon>Spermatophyta</taxon>
        <taxon>Magnoliopsida</taxon>
        <taxon>Liliopsida</taxon>
        <taxon>Zingiberales</taxon>
        <taxon>Musaceae</taxon>
        <taxon>Ensete</taxon>
    </lineage>
</organism>
<feature type="domain" description="Retrotransposon gag" evidence="2">
    <location>
        <begin position="147"/>
        <end position="210"/>
    </location>
</feature>
<reference evidence="3 4" key="1">
    <citation type="journal article" date="2014" name="Agronomy (Basel)">
        <title>A Draft Genome Sequence for Ensete ventricosum, the Drought-Tolerant Tree Against Hunger.</title>
        <authorList>
            <person name="Harrison J."/>
            <person name="Moore K.A."/>
            <person name="Paszkiewicz K."/>
            <person name="Jones T."/>
            <person name="Grant M."/>
            <person name="Ambacheew D."/>
            <person name="Muzemil S."/>
            <person name="Studholme D.J."/>
        </authorList>
    </citation>
    <scope>NUCLEOTIDE SEQUENCE [LARGE SCALE GENOMIC DNA]</scope>
</reference>
<dbReference type="AlphaFoldDB" id="A0A426YFH9"/>
<feature type="compositionally biased region" description="Basic and acidic residues" evidence="1">
    <location>
        <begin position="216"/>
        <end position="232"/>
    </location>
</feature>
<feature type="compositionally biased region" description="Polar residues" evidence="1">
    <location>
        <begin position="82"/>
        <end position="91"/>
    </location>
</feature>
<dbReference type="EMBL" id="AMZH03012762">
    <property type="protein sequence ID" value="RRT50446.1"/>
    <property type="molecule type" value="Genomic_DNA"/>
</dbReference>
<dbReference type="InterPro" id="IPR005162">
    <property type="entry name" value="Retrotrans_gag_dom"/>
</dbReference>
<accession>A0A426YFH9</accession>
<sequence length="294" mass="33729">MIAWDRRIATHQRPDTVADAGLQEHGAPSTGTTRKPYEELQIRTQSHRFIGGVLLGRSPKLRIREVLTLGITAAFLAIERSPSPTKFQQGESSERSQEKEGQASDVMQPRMRVDFPRWEEGGSTGWLSRVECYFRYHRTPEASMVDIVVIHLEGDAIQWYNWLEYTQGVPTWIQFKSGLLNRFGPTEYENIDGQLAKIRQTSMIQEYQTRGRPRKDRGGGGEQALKEEKEKEAVEEEVEEEEERYQSIECSGLRVIGGWAAVGGHRWSGFDVEGRWLLRNCEDYRAKPIDPVPY</sequence>